<dbReference type="Proteomes" id="UP000011124">
    <property type="component" value="Chromosome"/>
</dbReference>
<dbReference type="GO" id="GO:0017148">
    <property type="term" value="P:negative regulation of translation"/>
    <property type="evidence" value="ECO:0007669"/>
    <property type="project" value="UniProtKB-UniRule"/>
</dbReference>
<dbReference type="AlphaFoldDB" id="F4EZF2"/>
<accession>F4EZF2</accession>
<proteinExistence type="inferred from homology"/>
<reference evidence="3 4" key="1">
    <citation type="submission" date="2011-04" db="EMBL/GenBank/DDBJ databases">
        <title>The complete genome of Selenomonas sputigena DSM 20758.</title>
        <authorList>
            <consortium name="US DOE Joint Genome Institute (JGI-PGF)"/>
            <person name="Lucas S."/>
            <person name="Copeland A."/>
            <person name="Lapidus A."/>
            <person name="Bruce D."/>
            <person name="Goodwin L."/>
            <person name="Pitluck S."/>
            <person name="Peters L."/>
            <person name="Kyrpides N."/>
            <person name="Mavromatis K."/>
            <person name="Ivanova N."/>
            <person name="Ovchinnikova G."/>
            <person name="Teshima H."/>
            <person name="Detter J.C."/>
            <person name="Tapia R."/>
            <person name="Han C."/>
            <person name="Land M."/>
            <person name="Hauser L."/>
            <person name="Markowitz V."/>
            <person name="Cheng J.-F."/>
            <person name="Hugenholtz P."/>
            <person name="Woyke T."/>
            <person name="Wu D."/>
            <person name="Gronow S."/>
            <person name="Wellnitz S."/>
            <person name="Schneider S."/>
            <person name="Klenk H.-P."/>
            <person name="Eisen J.A."/>
        </authorList>
    </citation>
    <scope>NUCLEOTIDE SEQUENCE [LARGE SCALE GENOMIC DNA]</scope>
    <source>
        <strain evidence="4">ATCC 35185 / DSM 20758 / VPI D19B-28</strain>
    </source>
</reference>
<dbReference type="EMBL" id="CP002637">
    <property type="protein sequence ID" value="AEB99709.1"/>
    <property type="molecule type" value="Genomic_DNA"/>
</dbReference>
<dbReference type="GO" id="GO:0090071">
    <property type="term" value="P:negative regulation of ribosome biogenesis"/>
    <property type="evidence" value="ECO:0007669"/>
    <property type="project" value="UniProtKB-UniRule"/>
</dbReference>
<evidence type="ECO:0000313" key="3">
    <source>
        <dbReference type="EMBL" id="AEB99709.1"/>
    </source>
</evidence>
<dbReference type="InterPro" id="IPR043519">
    <property type="entry name" value="NT_sf"/>
</dbReference>
<keyword evidence="2" id="KW-0963">Cytoplasm</keyword>
<evidence type="ECO:0000256" key="1">
    <source>
        <dbReference type="ARBA" id="ARBA00010574"/>
    </source>
</evidence>
<dbReference type="GO" id="GO:0043023">
    <property type="term" value="F:ribosomal large subunit binding"/>
    <property type="evidence" value="ECO:0007669"/>
    <property type="project" value="TreeGrafter"/>
</dbReference>
<keyword evidence="2" id="KW-0678">Repressor</keyword>
<evidence type="ECO:0000256" key="2">
    <source>
        <dbReference type="HAMAP-Rule" id="MF_01477"/>
    </source>
</evidence>
<organism evidence="3 4">
    <name type="scientific">Selenomonas sputigena (strain ATCC 35185 / DSM 20758 / CCUG 44933 / VPI D19B-28)</name>
    <dbReference type="NCBI Taxonomy" id="546271"/>
    <lineage>
        <taxon>Bacteria</taxon>
        <taxon>Bacillati</taxon>
        <taxon>Bacillota</taxon>
        <taxon>Negativicutes</taxon>
        <taxon>Selenomonadales</taxon>
        <taxon>Selenomonadaceae</taxon>
        <taxon>Selenomonas</taxon>
    </lineage>
</organism>
<dbReference type="HOGENOM" id="CLU_092688_2_2_9"/>
<dbReference type="Pfam" id="PF02410">
    <property type="entry name" value="RsfS"/>
    <property type="match status" value="1"/>
</dbReference>
<dbReference type="SUPFAM" id="SSF81301">
    <property type="entry name" value="Nucleotidyltransferase"/>
    <property type="match status" value="1"/>
</dbReference>
<keyword evidence="4" id="KW-1185">Reference proteome</keyword>
<evidence type="ECO:0000313" key="4">
    <source>
        <dbReference type="Proteomes" id="UP000011124"/>
    </source>
</evidence>
<dbReference type="GO" id="GO:0042256">
    <property type="term" value="P:cytosolic ribosome assembly"/>
    <property type="evidence" value="ECO:0007669"/>
    <property type="project" value="UniProtKB-UniRule"/>
</dbReference>
<protein>
    <recommendedName>
        <fullName evidence="2">Ribosomal silencing factor RsfS</fullName>
    </recommendedName>
</protein>
<dbReference type="PANTHER" id="PTHR21043">
    <property type="entry name" value="IOJAP SUPERFAMILY ORTHOLOG"/>
    <property type="match status" value="1"/>
</dbReference>
<dbReference type="PANTHER" id="PTHR21043:SF0">
    <property type="entry name" value="MITOCHONDRIAL ASSEMBLY OF RIBOSOMAL LARGE SUBUNIT PROTEIN 1"/>
    <property type="match status" value="1"/>
</dbReference>
<dbReference type="HAMAP" id="MF_01477">
    <property type="entry name" value="Iojap_RsfS"/>
    <property type="match status" value="1"/>
</dbReference>
<comment type="subcellular location">
    <subcellularLocation>
        <location evidence="2">Cytoplasm</location>
    </subcellularLocation>
</comment>
<comment type="similarity">
    <text evidence="1 2">Belongs to the Iojap/RsfS family.</text>
</comment>
<name>F4EZF2_SELS3</name>
<sequence>MSNTPEEMSRAIARAASDKKAQDIVIMRMAELTTAADYFIVCSANTATQVRAIADNIEDEMLEKHEKPYLHKEGYREGEWVLLDYGDCVAHVFMTESRAFYALERLWSDAPAEHYED</sequence>
<dbReference type="NCBIfam" id="TIGR00090">
    <property type="entry name" value="rsfS_iojap_ybeB"/>
    <property type="match status" value="1"/>
</dbReference>
<keyword evidence="2" id="KW-0810">Translation regulation</keyword>
<comment type="subunit">
    <text evidence="2">Interacts with ribosomal protein uL14 (rplN).</text>
</comment>
<comment type="function">
    <text evidence="2">Functions as a ribosomal silencing factor. Interacts with ribosomal protein uL14 (rplN), blocking formation of intersubunit bridge B8. Prevents association of the 30S and 50S ribosomal subunits and the formation of functional ribosomes, thus repressing translation.</text>
</comment>
<dbReference type="Gene3D" id="3.30.460.10">
    <property type="entry name" value="Beta Polymerase, domain 2"/>
    <property type="match status" value="1"/>
</dbReference>
<gene>
    <name evidence="2" type="primary">rsfS</name>
    <name evidence="3" type="ordered locus">Selsp_0743</name>
</gene>
<dbReference type="KEGG" id="ssg:Selsp_0743"/>
<dbReference type="InterPro" id="IPR004394">
    <property type="entry name" value="Iojap/RsfS/C7orf30"/>
</dbReference>
<dbReference type="GO" id="GO:0005737">
    <property type="term" value="C:cytoplasm"/>
    <property type="evidence" value="ECO:0007669"/>
    <property type="project" value="UniProtKB-SubCell"/>
</dbReference>